<keyword evidence="2" id="KW-1185">Reference proteome</keyword>
<comment type="caution">
    <text evidence="1">The sequence shown here is derived from an EMBL/GenBank/DDBJ whole genome shotgun (WGS) entry which is preliminary data.</text>
</comment>
<organism evidence="1 2">
    <name type="scientific">Pleurotus cornucopiae</name>
    <name type="common">Cornucopia mushroom</name>
    <dbReference type="NCBI Taxonomy" id="5321"/>
    <lineage>
        <taxon>Eukaryota</taxon>
        <taxon>Fungi</taxon>
        <taxon>Dikarya</taxon>
        <taxon>Basidiomycota</taxon>
        <taxon>Agaricomycotina</taxon>
        <taxon>Agaricomycetes</taxon>
        <taxon>Agaricomycetidae</taxon>
        <taxon>Agaricales</taxon>
        <taxon>Pleurotineae</taxon>
        <taxon>Pleurotaceae</taxon>
        <taxon>Pleurotus</taxon>
    </lineage>
</organism>
<evidence type="ECO:0000313" key="1">
    <source>
        <dbReference type="EMBL" id="KAG9220321.1"/>
    </source>
</evidence>
<name>A0ACB7IRS1_PLECO</name>
<evidence type="ECO:0000313" key="2">
    <source>
        <dbReference type="Proteomes" id="UP000824881"/>
    </source>
</evidence>
<dbReference type="Proteomes" id="UP000824881">
    <property type="component" value="Unassembled WGS sequence"/>
</dbReference>
<reference evidence="1 2" key="1">
    <citation type="journal article" date="2021" name="Appl. Environ. Microbiol.">
        <title>Genetic linkage and physical mapping for an oyster mushroom Pleurotus cornucopiae and QTL analysis for the trait cap color.</title>
        <authorList>
            <person name="Zhang Y."/>
            <person name="Gao W."/>
            <person name="Sonnenberg A."/>
            <person name="Chen Q."/>
            <person name="Zhang J."/>
            <person name="Huang C."/>
        </authorList>
    </citation>
    <scope>NUCLEOTIDE SEQUENCE [LARGE SCALE GENOMIC DNA]</scope>
    <source>
        <strain evidence="1">CCMSSC00406</strain>
    </source>
</reference>
<dbReference type="EMBL" id="WQMT02000007">
    <property type="protein sequence ID" value="KAG9220321.1"/>
    <property type="molecule type" value="Genomic_DNA"/>
</dbReference>
<accession>A0ACB7IRS1</accession>
<sequence>MRAKKPFPKGAIVGTAVGAAVLLALVVFLVYRMRRRRRPKSSGERPEIDPLPEPMVRPLEPPSYTPTPTISLYQPSHTGVGVPSVGGHAYPAGSSVASTSSSTFHPPAAPTPPTALPPHSQCYPPYHSPLSHSPGSPIAPTSSASSSEPSIPLDALDRFDLVHPRSPIFEKRLSRLEKQARESVVIHQTHHPQGPRHPSGQSYQVPHIYGYSSGTHEIQMSPTDVNMYRA</sequence>
<proteinExistence type="predicted"/>
<gene>
    <name evidence="1" type="ORF">CCMSSC00406_0006386</name>
</gene>
<protein>
    <submittedName>
        <fullName evidence="1">Uncharacterized protein</fullName>
    </submittedName>
</protein>